<dbReference type="eggNOG" id="COG2350">
    <property type="taxonomic scope" value="Bacteria"/>
</dbReference>
<evidence type="ECO:0000313" key="4">
    <source>
        <dbReference type="Proteomes" id="UP000183376"/>
    </source>
</evidence>
<proteinExistence type="inferred from homology"/>
<dbReference type="Proteomes" id="UP000183376">
    <property type="component" value="Chromosome I"/>
</dbReference>
<evidence type="ECO:0000313" key="3">
    <source>
        <dbReference type="EMBL" id="SDN09671.1"/>
    </source>
</evidence>
<dbReference type="OrthoDB" id="9814407at2"/>
<evidence type="ECO:0000256" key="1">
    <source>
        <dbReference type="ARBA" id="ARBA00007689"/>
    </source>
</evidence>
<dbReference type="EMBL" id="LT629701">
    <property type="protein sequence ID" value="SDN09671.1"/>
    <property type="molecule type" value="Genomic_DNA"/>
</dbReference>
<evidence type="ECO:0000259" key="2">
    <source>
        <dbReference type="Pfam" id="PF03795"/>
    </source>
</evidence>
<dbReference type="PANTHER" id="PTHR37828:SF1">
    <property type="entry name" value="YCII-RELATED DOMAIN-CONTAINING PROTEIN"/>
    <property type="match status" value="1"/>
</dbReference>
<dbReference type="InterPro" id="IPR011008">
    <property type="entry name" value="Dimeric_a/b-barrel"/>
</dbReference>
<accession>A0A1G9YMD0</accession>
<name>A0A1G9YMD0_ALLAB</name>
<dbReference type="STRING" id="211114.SAMN04489726_4895"/>
<feature type="domain" description="YCII-related" evidence="2">
    <location>
        <begin position="1"/>
        <end position="82"/>
    </location>
</feature>
<gene>
    <name evidence="3" type="ORF">SAMN04489726_4895</name>
</gene>
<organism evidence="3 4">
    <name type="scientific">Allokutzneria albata</name>
    <name type="common">Kibdelosporangium albatum</name>
    <dbReference type="NCBI Taxonomy" id="211114"/>
    <lineage>
        <taxon>Bacteria</taxon>
        <taxon>Bacillati</taxon>
        <taxon>Actinomycetota</taxon>
        <taxon>Actinomycetes</taxon>
        <taxon>Pseudonocardiales</taxon>
        <taxon>Pseudonocardiaceae</taxon>
        <taxon>Allokutzneria</taxon>
    </lineage>
</organism>
<dbReference type="SUPFAM" id="SSF54909">
    <property type="entry name" value="Dimeric alpha+beta barrel"/>
    <property type="match status" value="1"/>
</dbReference>
<dbReference type="AlphaFoldDB" id="A0A1G9YMD0"/>
<sequence>MYIALLTYTAPVDEIDYLLAEHAEWVTKQYESGFFLASGGRPGGEGRVIIARPMARGKLDAILARDPLVLRRMARYQVIDFRCTRTDKGMLAYNEALGEAS</sequence>
<protein>
    <submittedName>
        <fullName evidence="3">Uncharacterized conserved protein YciI, contains a putative active-site phosphohistidine</fullName>
    </submittedName>
</protein>
<reference evidence="3 4" key="1">
    <citation type="submission" date="2016-10" db="EMBL/GenBank/DDBJ databases">
        <authorList>
            <person name="de Groot N.N."/>
        </authorList>
    </citation>
    <scope>NUCLEOTIDE SEQUENCE [LARGE SCALE GENOMIC DNA]</scope>
    <source>
        <strain evidence="3 4">DSM 44149</strain>
    </source>
</reference>
<dbReference type="PANTHER" id="PTHR37828">
    <property type="entry name" value="GSR2449 PROTEIN"/>
    <property type="match status" value="1"/>
</dbReference>
<dbReference type="RefSeq" id="WP_030427639.1">
    <property type="nucleotide sequence ID" value="NZ_JOEF01000002.1"/>
</dbReference>
<dbReference type="InterPro" id="IPR005545">
    <property type="entry name" value="YCII"/>
</dbReference>
<keyword evidence="4" id="KW-1185">Reference proteome</keyword>
<comment type="similarity">
    <text evidence="1">Belongs to the YciI family.</text>
</comment>
<dbReference type="Pfam" id="PF03795">
    <property type="entry name" value="YCII"/>
    <property type="match status" value="1"/>
</dbReference>